<feature type="domain" description="TRAPPC10/Trs130 N-terminal" evidence="6">
    <location>
        <begin position="2"/>
        <end position="320"/>
    </location>
</feature>
<gene>
    <name evidence="8" type="ORF">GFSPODELE1_LOCUS5213</name>
</gene>
<feature type="domain" description="TRAPPC10/Trs130 C-terminal" evidence="5">
    <location>
        <begin position="1023"/>
        <end position="1169"/>
    </location>
</feature>
<evidence type="ECO:0000259" key="6">
    <source>
        <dbReference type="Pfam" id="PF23036"/>
    </source>
</evidence>
<keyword evidence="3" id="KW-0333">Golgi apparatus</keyword>
<dbReference type="InterPro" id="IPR045126">
    <property type="entry name" value="TRAPPC10/Trs130"/>
</dbReference>
<dbReference type="PANTHER" id="PTHR13251">
    <property type="entry name" value="EPILEPSY HOLOPROSENCEPHALY CANDIDATE 1/TMEM1"/>
    <property type="match status" value="1"/>
</dbReference>
<organism evidence="8 9">
    <name type="scientific">Somion occarium</name>
    <dbReference type="NCBI Taxonomy" id="3059160"/>
    <lineage>
        <taxon>Eukaryota</taxon>
        <taxon>Fungi</taxon>
        <taxon>Dikarya</taxon>
        <taxon>Basidiomycota</taxon>
        <taxon>Agaricomycotina</taxon>
        <taxon>Agaricomycetes</taxon>
        <taxon>Polyporales</taxon>
        <taxon>Cerrenaceae</taxon>
        <taxon>Somion</taxon>
    </lineage>
</organism>
<evidence type="ECO:0000256" key="2">
    <source>
        <dbReference type="ARBA" id="ARBA00022448"/>
    </source>
</evidence>
<keyword evidence="2" id="KW-0813">Transport</keyword>
<name>A0ABP1DE77_9APHY</name>
<evidence type="ECO:0000256" key="4">
    <source>
        <dbReference type="SAM" id="MobiDB-lite"/>
    </source>
</evidence>
<dbReference type="Pfam" id="PF12584">
    <property type="entry name" value="TRAPPC10"/>
    <property type="match status" value="1"/>
</dbReference>
<evidence type="ECO:0000313" key="9">
    <source>
        <dbReference type="Proteomes" id="UP001497453"/>
    </source>
</evidence>
<feature type="domain" description="DUF7077" evidence="7">
    <location>
        <begin position="712"/>
        <end position="816"/>
    </location>
</feature>
<dbReference type="InterPro" id="IPR056913">
    <property type="entry name" value="TRAPPC10/Trs130_N"/>
</dbReference>
<dbReference type="PANTHER" id="PTHR13251:SF3">
    <property type="entry name" value="TRAFFICKING PROTEIN PARTICLE COMPLEX SUBUNIT 10"/>
    <property type="match status" value="1"/>
</dbReference>
<dbReference type="EMBL" id="OZ037946">
    <property type="protein sequence ID" value="CAL1704949.1"/>
    <property type="molecule type" value="Genomic_DNA"/>
</dbReference>
<evidence type="ECO:0000259" key="5">
    <source>
        <dbReference type="Pfam" id="PF12584"/>
    </source>
</evidence>
<comment type="subcellular location">
    <subcellularLocation>
        <location evidence="1">Golgi apparatus</location>
    </subcellularLocation>
</comment>
<evidence type="ECO:0000259" key="7">
    <source>
        <dbReference type="Pfam" id="PF23274"/>
    </source>
</evidence>
<dbReference type="InterPro" id="IPR055505">
    <property type="entry name" value="DUF7077"/>
</dbReference>
<evidence type="ECO:0000256" key="1">
    <source>
        <dbReference type="ARBA" id="ARBA00004555"/>
    </source>
</evidence>
<evidence type="ECO:0000256" key="3">
    <source>
        <dbReference type="ARBA" id="ARBA00023034"/>
    </source>
</evidence>
<dbReference type="Pfam" id="PF23274">
    <property type="entry name" value="DUF7077"/>
    <property type="match status" value="1"/>
</dbReference>
<accession>A0ABP1DE77</accession>
<dbReference type="InterPro" id="IPR022233">
    <property type="entry name" value="TRAPPC10/Trs130_C"/>
</dbReference>
<dbReference type="Pfam" id="PF23036">
    <property type="entry name" value="TRAPPC10_1st"/>
    <property type="match status" value="1"/>
</dbReference>
<evidence type="ECO:0000313" key="8">
    <source>
        <dbReference type="EMBL" id="CAL1704949.1"/>
    </source>
</evidence>
<evidence type="ECO:0008006" key="10">
    <source>
        <dbReference type="Google" id="ProtNLM"/>
    </source>
</evidence>
<reference evidence="9" key="1">
    <citation type="submission" date="2024-04" db="EMBL/GenBank/DDBJ databases">
        <authorList>
            <person name="Shaw F."/>
            <person name="Minotto A."/>
        </authorList>
    </citation>
    <scope>NUCLEOTIDE SEQUENCE [LARGE SCALE GENOMIC DNA]</scope>
</reference>
<dbReference type="Proteomes" id="UP001497453">
    <property type="component" value="Chromosome 3"/>
</dbReference>
<keyword evidence="9" id="KW-1185">Reference proteome</keyword>
<feature type="region of interest" description="Disordered" evidence="4">
    <location>
        <begin position="684"/>
        <end position="703"/>
    </location>
</feature>
<proteinExistence type="predicted"/>
<sequence>MTAQRVTITYSAPPAFLATDHWKQVYAALLSQLPLRNLHWKSATRPNIRTIQELDVNLVSAEAKQTEHTSQIPQTVLEKPLLSAYIVVCDDTETYRNTVKKQIKEWHSTVTQRKNMEWLIIHIVRPDAIATSGRMFQMKASVLDKIKADFNVEKRDRCVELVWAYDSDYENPTAWADLIGKLKDGILCAFDAAVAQREEEVKRSEGQRQMPGWNFCTFFILKESLANSYEGMNLYEDALDTYNELEILFFQVLREKNLSWFGTLINPAPKDDSLPLLSHSKKPYRDLILANTISVFDFRTYLLARQCSILGYLGHVVEIARKAVAFLSAFGRRLRDIEEILPTHFIESWTYSSALSVVEQCDAWATGLEMNKATIASFNAVKGELVELARHQLDIIGISVGHLPNRPPFSMAFPSNSRRDGGTPATSSTQRISKSEILMALEDKNAFYKVYIGITNRAIELYATAGRRKFALKMHGDLAALDVHRGRLSEALQTFTSLPAHYAPHGWTSLESYMLFQALGIHTAAEKPRDREWIFILLDFLKAYVQDLGKELLMNTEDHIEYVTSLVQALHEATQEAESDLSHHDHPAISVSVPNGQARTADNRDGALLEVQVTNALPCDVPADEVIINLTGRDGAKLTFLENVKSLKPGKNAITLFCHSATPGIYSLHSSQVRMSRLSLHWLHSSTPPPSSSSASRSKKPPTLVSIPRDIRALDVRLRQPRRMELGTPARIVVAFNTGRNHVTRASVKLSAPSGVEFRHNEATLIDSDNDALEAGEDTFVLSDVEADKTVYVSVPHSDASAFHAMRVNITVEYTTLVEPDVNRSLTLVRVVLTSLPLAINVEDFFRGTRLFTRFTLSSTSHQHIRLKSTELRATRDDDGLKIAKAMPRSRTVTTITPEQPGKFLFQLDSARGQDREPLKLHIIYRVLREEVESVIESAVDSSLSESVSLQQYRAELIDTLVQALEKDASWVNRYEATGELIVPGIPVQDGEVGEALAHLIETLANPSSNQEPSGEWREIIIPVDVPQMHIVAAARLRVLSNPFNPDAVESLPPLFAGQPISALLTIKASFHWAPAEDVEKRSYRMRYDIEERTKDWLVSGQKTGEFIAEDDRTFTTSVTLIALHHGHLILPKVSVAALPIPGEGRMKAPLIPSCETYQAHGAEAILVLPRGGRSTFVVNMGGE</sequence>
<protein>
    <recommendedName>
        <fullName evidence="10">Trafficking protein particle complex subunit 10</fullName>
    </recommendedName>
</protein>